<sequence length="100" mass="12011">MNIQVTIPEDHVIITREEYEALQSVELTGKFIKMKELVAHTSHSAPWIKQNVLYKPNYQKDLEEIVYYPKNQGDTFIFKAKEMYEFLDKNFLNILREERE</sequence>
<dbReference type="InterPro" id="IPR008489">
    <property type="entry name" value="DUF771"/>
</dbReference>
<accession>A0ABZ3CKE1</accession>
<dbReference type="Pfam" id="PF05595">
    <property type="entry name" value="DUF771"/>
    <property type="match status" value="1"/>
</dbReference>
<protein>
    <submittedName>
        <fullName evidence="1">DUF771 domain-containing protein</fullName>
    </submittedName>
</protein>
<evidence type="ECO:0000313" key="2">
    <source>
        <dbReference type="Proteomes" id="UP001455384"/>
    </source>
</evidence>
<name>A0ABZ3CKE1_9STAP</name>
<keyword evidence="2" id="KW-1185">Reference proteome</keyword>
<dbReference type="Proteomes" id="UP001455384">
    <property type="component" value="Chromosome"/>
</dbReference>
<proteinExistence type="predicted"/>
<gene>
    <name evidence="1" type="ORF">RQP18_13115</name>
</gene>
<evidence type="ECO:0000313" key="1">
    <source>
        <dbReference type="EMBL" id="WZX29565.2"/>
    </source>
</evidence>
<organism evidence="1 2">
    <name type="scientific">Salinicoccus bachuensis</name>
    <dbReference type="NCBI Taxonomy" id="3136731"/>
    <lineage>
        <taxon>Bacteria</taxon>
        <taxon>Bacillati</taxon>
        <taxon>Bacillota</taxon>
        <taxon>Bacilli</taxon>
        <taxon>Bacillales</taxon>
        <taxon>Staphylococcaceae</taxon>
        <taxon>Salinicoccus</taxon>
    </lineage>
</organism>
<dbReference type="EMBL" id="CP138333">
    <property type="protein sequence ID" value="WZX29565.2"/>
    <property type="molecule type" value="Genomic_DNA"/>
</dbReference>
<reference evidence="2" key="1">
    <citation type="submission" date="2023-10" db="EMBL/GenBank/DDBJ databases">
        <title>Genome analysis and identification of Salinococcus sp. Bachu38 nov., a PGPR from the rhizosphere of Tamarix.</title>
        <authorList>
            <person name="Liang Z."/>
            <person name="Zhang X."/>
            <person name="Jia J."/>
            <person name="Chen X."/>
            <person name="Wang Y."/>
            <person name="Wang Q."/>
            <person name="Wang R."/>
        </authorList>
    </citation>
    <scope>NUCLEOTIDE SEQUENCE [LARGE SCALE GENOMIC DNA]</scope>
    <source>
        <strain evidence="2">Bachu38</strain>
    </source>
</reference>
<dbReference type="RefSeq" id="WP_373446087.1">
    <property type="nucleotide sequence ID" value="NZ_CP138333.2"/>
</dbReference>